<dbReference type="Proteomes" id="UP001159427">
    <property type="component" value="Unassembled WGS sequence"/>
</dbReference>
<comment type="similarity">
    <text evidence="1">Belongs to the peptidase S33 family. ABHD4/ABHD5 subfamily.</text>
</comment>
<dbReference type="EMBL" id="CALNXI010000586">
    <property type="protein sequence ID" value="CAH3029670.1"/>
    <property type="molecule type" value="Genomic_DNA"/>
</dbReference>
<proteinExistence type="inferred from homology"/>
<dbReference type="SUPFAM" id="SSF53474">
    <property type="entry name" value="alpha/beta-Hydrolases"/>
    <property type="match status" value="1"/>
</dbReference>
<dbReference type="PANTHER" id="PTHR42886">
    <property type="entry name" value="RE40534P-RELATED"/>
    <property type="match status" value="1"/>
</dbReference>
<dbReference type="PRINTS" id="PR00111">
    <property type="entry name" value="ABHYDROLASE"/>
</dbReference>
<comment type="caution">
    <text evidence="3">The sequence shown here is derived from an EMBL/GenBank/DDBJ whole genome shotgun (WGS) entry which is preliminary data.</text>
</comment>
<gene>
    <name evidence="3" type="ORF">PEVE_00036567</name>
</gene>
<dbReference type="InterPro" id="IPR000073">
    <property type="entry name" value="AB_hydrolase_1"/>
</dbReference>
<accession>A0ABN8MQC5</accession>
<name>A0ABN8MQC5_9CNID</name>
<evidence type="ECO:0000259" key="2">
    <source>
        <dbReference type="Pfam" id="PF00561"/>
    </source>
</evidence>
<feature type="non-terminal residue" evidence="3">
    <location>
        <position position="1"/>
    </location>
</feature>
<dbReference type="InterPro" id="IPR029058">
    <property type="entry name" value="AB_hydrolase_fold"/>
</dbReference>
<reference evidence="3 4" key="1">
    <citation type="submission" date="2022-05" db="EMBL/GenBank/DDBJ databases">
        <authorList>
            <consortium name="Genoscope - CEA"/>
            <person name="William W."/>
        </authorList>
    </citation>
    <scope>NUCLEOTIDE SEQUENCE [LARGE SCALE GENOMIC DNA]</scope>
</reference>
<organism evidence="3 4">
    <name type="scientific">Porites evermanni</name>
    <dbReference type="NCBI Taxonomy" id="104178"/>
    <lineage>
        <taxon>Eukaryota</taxon>
        <taxon>Metazoa</taxon>
        <taxon>Cnidaria</taxon>
        <taxon>Anthozoa</taxon>
        <taxon>Hexacorallia</taxon>
        <taxon>Scleractinia</taxon>
        <taxon>Fungiina</taxon>
        <taxon>Poritidae</taxon>
        <taxon>Porites</taxon>
    </lineage>
</organism>
<feature type="domain" description="AB hydrolase-1" evidence="2">
    <location>
        <begin position="76"/>
        <end position="341"/>
    </location>
</feature>
<sequence>ILLIEVSVLQAMSEILKTICDWVSSLWFPTSKEQLQDAESKILKRIKRPWIGNFIRVGDDVEMWTIQVNLTPSKEPPLVLVHGFISGVCWWAQNFTDLSEERSVFAFDLPGFGRSSRPVFSSDCKEAENKFVQYIEEWRRAMGLEKIILLGHSLGGYIVTAYALKYPERIEHLLLSDPWGFAILPGGIVDRHPDSEQQYDVLPRWVHFSNFLINTCNVLSPLRVFGPLGPWIARLAQFDTNKQESELWKDKTMLEYIYHCNAQTPSGEDAFRHMNVFLMWAKSPMVKRVSELPDDIPMTVMYGSSTFFDHRTAYEIKCTRENSKVEVFIVKNAGHDIHVDNAKEFNRILKQTLEGISDEEEWTTVDN</sequence>
<dbReference type="Gene3D" id="3.40.50.1820">
    <property type="entry name" value="alpha/beta hydrolase"/>
    <property type="match status" value="1"/>
</dbReference>
<evidence type="ECO:0000313" key="3">
    <source>
        <dbReference type="EMBL" id="CAH3029670.1"/>
    </source>
</evidence>
<keyword evidence="4" id="KW-1185">Reference proteome</keyword>
<dbReference type="Pfam" id="PF00561">
    <property type="entry name" value="Abhydrolase_1"/>
    <property type="match status" value="1"/>
</dbReference>
<evidence type="ECO:0000313" key="4">
    <source>
        <dbReference type="Proteomes" id="UP001159427"/>
    </source>
</evidence>
<evidence type="ECO:0000256" key="1">
    <source>
        <dbReference type="ARBA" id="ARBA00038097"/>
    </source>
</evidence>
<dbReference type="PANTHER" id="PTHR42886:SF29">
    <property type="entry name" value="PUMMELIG, ISOFORM A"/>
    <property type="match status" value="1"/>
</dbReference>
<protein>
    <recommendedName>
        <fullName evidence="2">AB hydrolase-1 domain-containing protein</fullName>
    </recommendedName>
</protein>